<accession>I0Z543</accession>
<reference evidence="2 3" key="1">
    <citation type="journal article" date="2012" name="Genome Biol.">
        <title>The genome of the polar eukaryotic microalga coccomyxa subellipsoidea reveals traits of cold adaptation.</title>
        <authorList>
            <person name="Blanc G."/>
            <person name="Agarkova I."/>
            <person name="Grimwood J."/>
            <person name="Kuo A."/>
            <person name="Brueggeman A."/>
            <person name="Dunigan D."/>
            <person name="Gurnon J."/>
            <person name="Ladunga I."/>
            <person name="Lindquist E."/>
            <person name="Lucas S."/>
            <person name="Pangilinan J."/>
            <person name="Proschold T."/>
            <person name="Salamov A."/>
            <person name="Schmutz J."/>
            <person name="Weeks D."/>
            <person name="Yamada T."/>
            <person name="Claverie J.M."/>
            <person name="Grigoriev I."/>
            <person name="Van Etten J."/>
            <person name="Lomsadze A."/>
            <person name="Borodovsky M."/>
        </authorList>
    </citation>
    <scope>NUCLEOTIDE SEQUENCE [LARGE SCALE GENOMIC DNA]</scope>
    <source>
        <strain evidence="2 3">C-169</strain>
    </source>
</reference>
<dbReference type="Proteomes" id="UP000007264">
    <property type="component" value="Unassembled WGS sequence"/>
</dbReference>
<keyword evidence="3" id="KW-1185">Reference proteome</keyword>
<evidence type="ECO:0000313" key="2">
    <source>
        <dbReference type="EMBL" id="EIE25762.1"/>
    </source>
</evidence>
<dbReference type="EMBL" id="AGSI01000003">
    <property type="protein sequence ID" value="EIE25762.1"/>
    <property type="molecule type" value="Genomic_DNA"/>
</dbReference>
<dbReference type="KEGG" id="csl:COCSUDRAFT_52565"/>
<dbReference type="AlphaFoldDB" id="I0Z543"/>
<feature type="chain" id="PRO_5003636814" evidence="1">
    <location>
        <begin position="28"/>
        <end position="123"/>
    </location>
</feature>
<dbReference type="RefSeq" id="XP_005650306.1">
    <property type="nucleotide sequence ID" value="XM_005650249.1"/>
</dbReference>
<evidence type="ECO:0000313" key="3">
    <source>
        <dbReference type="Proteomes" id="UP000007264"/>
    </source>
</evidence>
<comment type="caution">
    <text evidence="2">The sequence shown here is derived from an EMBL/GenBank/DDBJ whole genome shotgun (WGS) entry which is preliminary data.</text>
</comment>
<dbReference type="GeneID" id="17043766"/>
<gene>
    <name evidence="2" type="ORF">COCSUDRAFT_52565</name>
</gene>
<name>I0Z543_COCSC</name>
<keyword evidence="1" id="KW-0732">Signal</keyword>
<evidence type="ECO:0000256" key="1">
    <source>
        <dbReference type="SAM" id="SignalP"/>
    </source>
</evidence>
<organism evidence="2 3">
    <name type="scientific">Coccomyxa subellipsoidea (strain C-169)</name>
    <name type="common">Green microalga</name>
    <dbReference type="NCBI Taxonomy" id="574566"/>
    <lineage>
        <taxon>Eukaryota</taxon>
        <taxon>Viridiplantae</taxon>
        <taxon>Chlorophyta</taxon>
        <taxon>core chlorophytes</taxon>
        <taxon>Trebouxiophyceae</taxon>
        <taxon>Trebouxiophyceae incertae sedis</taxon>
        <taxon>Coccomyxaceae</taxon>
        <taxon>Coccomyxa</taxon>
        <taxon>Coccomyxa subellipsoidea</taxon>
    </lineage>
</organism>
<proteinExistence type="predicted"/>
<dbReference type="PROSITE" id="PS51257">
    <property type="entry name" value="PROKAR_LIPOPROTEIN"/>
    <property type="match status" value="1"/>
</dbReference>
<sequence length="123" mass="13263">MSWGRSWTSPWHSWTPLLALLLGCASCQWPSRRLSPLLTAPSQNIPPGAAGSCPPMAARSGARSLLLRRLWSSLEPPPSPSWMAEGHERALENLFLPFSILLLLSVASRAEGGTFSKCTPAGL</sequence>
<protein>
    <submittedName>
        <fullName evidence="2">Uncharacterized protein</fullName>
    </submittedName>
</protein>
<feature type="signal peptide" evidence="1">
    <location>
        <begin position="1"/>
        <end position="27"/>
    </location>
</feature>